<sequence length="281" mass="32436">MAKLVTTKNSSAGSSGMTFCPWTSWFCTEQAFSPWRLLEAFIGSCFLLAECCKEWFPCRLCHNEEKEHEMDRHGVKQVRCRKCRHEQEPQQKCSKCNFNFGNYFCRVCNLFDHKGDEKAIFHCDKCGICRVGGRENYFHCDKCSGCYPESRRQKHKCINGAMLQECCICFEDMFNSREGPMVLGCGHVLHSSCWNTMLQYSRFECPWCRDSFIPSGDEVENQNEEDDDSSDDEDDNTSDSSDDSEAMDEALQEIVDEMDEEEEMDVAADELVEDTNNNHVN</sequence>
<evidence type="ECO:0000313" key="10">
    <source>
        <dbReference type="Proteomes" id="UP000481153"/>
    </source>
</evidence>
<dbReference type="GO" id="GO:0061630">
    <property type="term" value="F:ubiquitin protein ligase activity"/>
    <property type="evidence" value="ECO:0007669"/>
    <property type="project" value="TreeGrafter"/>
</dbReference>
<feature type="domain" description="CHY-type" evidence="7">
    <location>
        <begin position="31"/>
        <end position="98"/>
    </location>
</feature>
<organism evidence="9 10">
    <name type="scientific">Aphanomyces euteiches</name>
    <dbReference type="NCBI Taxonomy" id="100861"/>
    <lineage>
        <taxon>Eukaryota</taxon>
        <taxon>Sar</taxon>
        <taxon>Stramenopiles</taxon>
        <taxon>Oomycota</taxon>
        <taxon>Saprolegniomycetes</taxon>
        <taxon>Saprolegniales</taxon>
        <taxon>Verrucalvaceae</taxon>
        <taxon>Aphanomyces</taxon>
    </lineage>
</organism>
<dbReference type="SMART" id="SM00184">
    <property type="entry name" value="RING"/>
    <property type="match status" value="1"/>
</dbReference>
<dbReference type="GO" id="GO:0016567">
    <property type="term" value="P:protein ubiquitination"/>
    <property type="evidence" value="ECO:0007669"/>
    <property type="project" value="TreeGrafter"/>
</dbReference>
<evidence type="ECO:0000259" key="6">
    <source>
        <dbReference type="PROSITE" id="PS50089"/>
    </source>
</evidence>
<dbReference type="GO" id="GO:0008270">
    <property type="term" value="F:zinc ion binding"/>
    <property type="evidence" value="ECO:0007669"/>
    <property type="project" value="UniProtKB-KW"/>
</dbReference>
<feature type="region of interest" description="Disordered" evidence="5">
    <location>
        <begin position="216"/>
        <end position="281"/>
    </location>
</feature>
<dbReference type="GO" id="GO:0005634">
    <property type="term" value="C:nucleus"/>
    <property type="evidence" value="ECO:0007669"/>
    <property type="project" value="TreeGrafter"/>
</dbReference>
<feature type="compositionally biased region" description="Acidic residues" evidence="5">
    <location>
        <begin position="217"/>
        <end position="273"/>
    </location>
</feature>
<dbReference type="PANTHER" id="PTHR21319">
    <property type="entry name" value="RING FINGER AND CHY ZINC FINGER DOMAIN-CONTAINING PROTEIN 1"/>
    <property type="match status" value="1"/>
</dbReference>
<dbReference type="InterPro" id="IPR037275">
    <property type="entry name" value="Znf_CTCHY_sf"/>
</dbReference>
<dbReference type="EMBL" id="VJMJ01000181">
    <property type="protein sequence ID" value="KAF0728196.1"/>
    <property type="molecule type" value="Genomic_DNA"/>
</dbReference>
<dbReference type="Pfam" id="PF13639">
    <property type="entry name" value="zf-RING_2"/>
    <property type="match status" value="1"/>
</dbReference>
<dbReference type="SUPFAM" id="SSF57850">
    <property type="entry name" value="RING/U-box"/>
    <property type="match status" value="1"/>
</dbReference>
<reference evidence="9 10" key="1">
    <citation type="submission" date="2019-07" db="EMBL/GenBank/DDBJ databases">
        <title>Genomics analysis of Aphanomyces spp. identifies a new class of oomycete effector associated with host adaptation.</title>
        <authorList>
            <person name="Gaulin E."/>
        </authorList>
    </citation>
    <scope>NUCLEOTIDE SEQUENCE [LARGE SCALE GENOMIC DNA]</scope>
    <source>
        <strain evidence="9 10">ATCC 201684</strain>
    </source>
</reference>
<dbReference type="PROSITE" id="PS51270">
    <property type="entry name" value="ZF_CTCHY"/>
    <property type="match status" value="1"/>
</dbReference>
<dbReference type="InterPro" id="IPR017921">
    <property type="entry name" value="Znf_CTCHY"/>
</dbReference>
<dbReference type="InterPro" id="IPR008913">
    <property type="entry name" value="Znf_CHY"/>
</dbReference>
<dbReference type="GO" id="GO:0006511">
    <property type="term" value="P:ubiquitin-dependent protein catabolic process"/>
    <property type="evidence" value="ECO:0007669"/>
    <property type="project" value="TreeGrafter"/>
</dbReference>
<evidence type="ECO:0000256" key="4">
    <source>
        <dbReference type="PROSITE-ProRule" id="PRU00601"/>
    </source>
</evidence>
<evidence type="ECO:0000256" key="1">
    <source>
        <dbReference type="ARBA" id="ARBA00022723"/>
    </source>
</evidence>
<dbReference type="InterPro" id="IPR001841">
    <property type="entry name" value="Znf_RING"/>
</dbReference>
<feature type="domain" description="RING-type" evidence="6">
    <location>
        <begin position="166"/>
        <end position="209"/>
    </location>
</feature>
<dbReference type="PANTHER" id="PTHR21319:SF53">
    <property type="entry name" value="RING FINGER AND CHY ZINC FINGER DOMAIN-CONTAINING PROTEIN 1"/>
    <property type="match status" value="1"/>
</dbReference>
<dbReference type="AlphaFoldDB" id="A0A6G0WLN8"/>
<accession>A0A6G0WLN8</accession>
<keyword evidence="1" id="KW-0479">Metal-binding</keyword>
<comment type="caution">
    <text evidence="9">The sequence shown here is derived from an EMBL/GenBank/DDBJ whole genome shotgun (WGS) entry which is preliminary data.</text>
</comment>
<dbReference type="Pfam" id="PF05495">
    <property type="entry name" value="zf-CHY"/>
    <property type="match status" value="1"/>
</dbReference>
<evidence type="ECO:0008006" key="11">
    <source>
        <dbReference type="Google" id="ProtNLM"/>
    </source>
</evidence>
<dbReference type="SUPFAM" id="SSF161219">
    <property type="entry name" value="CHY zinc finger-like"/>
    <property type="match status" value="1"/>
</dbReference>
<evidence type="ECO:0000259" key="7">
    <source>
        <dbReference type="PROSITE" id="PS51266"/>
    </source>
</evidence>
<feature type="domain" description="CTCHY-type" evidence="8">
    <location>
        <begin position="100"/>
        <end position="165"/>
    </location>
</feature>
<dbReference type="PROSITE" id="PS50089">
    <property type="entry name" value="ZF_RING_2"/>
    <property type="match status" value="1"/>
</dbReference>
<evidence type="ECO:0000256" key="2">
    <source>
        <dbReference type="ARBA" id="ARBA00022771"/>
    </source>
</evidence>
<keyword evidence="10" id="KW-1185">Reference proteome</keyword>
<gene>
    <name evidence="9" type="ORF">Ae201684_014021</name>
</gene>
<dbReference type="Gene3D" id="3.30.40.10">
    <property type="entry name" value="Zinc/RING finger domain, C3HC4 (zinc finger)"/>
    <property type="match status" value="1"/>
</dbReference>
<dbReference type="SUPFAM" id="SSF161245">
    <property type="entry name" value="Zinc hairpin stack"/>
    <property type="match status" value="1"/>
</dbReference>
<keyword evidence="3" id="KW-0862">Zinc</keyword>
<dbReference type="InterPro" id="IPR037274">
    <property type="entry name" value="Znf_CHY_sf"/>
</dbReference>
<name>A0A6G0WLN8_9STRA</name>
<evidence type="ECO:0000259" key="8">
    <source>
        <dbReference type="PROSITE" id="PS51270"/>
    </source>
</evidence>
<dbReference type="InterPro" id="IPR013083">
    <property type="entry name" value="Znf_RING/FYVE/PHD"/>
</dbReference>
<evidence type="ECO:0000256" key="5">
    <source>
        <dbReference type="SAM" id="MobiDB-lite"/>
    </source>
</evidence>
<keyword evidence="2 4" id="KW-0863">Zinc-finger</keyword>
<protein>
    <recommendedName>
        <fullName evidence="11">RING-type domain-containing protein</fullName>
    </recommendedName>
</protein>
<proteinExistence type="predicted"/>
<dbReference type="VEuPathDB" id="FungiDB:AeMF1_008955"/>
<dbReference type="PROSITE" id="PS51266">
    <property type="entry name" value="ZF_CHY"/>
    <property type="match status" value="1"/>
</dbReference>
<evidence type="ECO:0000313" key="9">
    <source>
        <dbReference type="EMBL" id="KAF0728196.1"/>
    </source>
</evidence>
<dbReference type="Proteomes" id="UP000481153">
    <property type="component" value="Unassembled WGS sequence"/>
</dbReference>
<evidence type="ECO:0000256" key="3">
    <source>
        <dbReference type="ARBA" id="ARBA00022833"/>
    </source>
</evidence>